<sequence>SGYYSASNPPYGATFSVYIGPDPTGEYALKIRDGDGKEIRHLSLRMRPGIQRITWDLREEAPDQTEGGQRQRRPRSGPEVSPGSFTVSLIWQDTSGEIHELGAPRSFRVMPLEMPR</sequence>
<reference evidence="2" key="1">
    <citation type="journal article" date="2014" name="Front. Microbiol.">
        <title>High frequency of phylogenetically diverse reductive dehalogenase-homologous genes in deep subseafloor sedimentary metagenomes.</title>
        <authorList>
            <person name="Kawai M."/>
            <person name="Futagami T."/>
            <person name="Toyoda A."/>
            <person name="Takaki Y."/>
            <person name="Nishi S."/>
            <person name="Hori S."/>
            <person name="Arai W."/>
            <person name="Tsubouchi T."/>
            <person name="Morono Y."/>
            <person name="Uchiyama I."/>
            <person name="Ito T."/>
            <person name="Fujiyama A."/>
            <person name="Inagaki F."/>
            <person name="Takami H."/>
        </authorList>
    </citation>
    <scope>NUCLEOTIDE SEQUENCE</scope>
    <source>
        <strain evidence="2">Expedition CK06-06</strain>
    </source>
</reference>
<feature type="region of interest" description="Disordered" evidence="1">
    <location>
        <begin position="55"/>
        <end position="85"/>
    </location>
</feature>
<accession>X0X084</accession>
<evidence type="ECO:0008006" key="3">
    <source>
        <dbReference type="Google" id="ProtNLM"/>
    </source>
</evidence>
<comment type="caution">
    <text evidence="2">The sequence shown here is derived from an EMBL/GenBank/DDBJ whole genome shotgun (WGS) entry which is preliminary data.</text>
</comment>
<proteinExistence type="predicted"/>
<gene>
    <name evidence="2" type="ORF">S01H1_67187</name>
</gene>
<feature type="non-terminal residue" evidence="2">
    <location>
        <position position="1"/>
    </location>
</feature>
<name>X0X084_9ZZZZ</name>
<evidence type="ECO:0000313" key="2">
    <source>
        <dbReference type="EMBL" id="GAG36599.1"/>
    </source>
</evidence>
<evidence type="ECO:0000256" key="1">
    <source>
        <dbReference type="SAM" id="MobiDB-lite"/>
    </source>
</evidence>
<dbReference type="EMBL" id="BARS01044478">
    <property type="protein sequence ID" value="GAG36599.1"/>
    <property type="molecule type" value="Genomic_DNA"/>
</dbReference>
<organism evidence="2">
    <name type="scientific">marine sediment metagenome</name>
    <dbReference type="NCBI Taxonomy" id="412755"/>
    <lineage>
        <taxon>unclassified sequences</taxon>
        <taxon>metagenomes</taxon>
        <taxon>ecological metagenomes</taxon>
    </lineage>
</organism>
<protein>
    <recommendedName>
        <fullName evidence="3">FlgD Ig-like domain-containing protein</fullName>
    </recommendedName>
</protein>
<dbReference type="AlphaFoldDB" id="X0X084"/>